<dbReference type="EMBL" id="WOWS01000004">
    <property type="protein sequence ID" value="MUU79056.1"/>
    <property type="molecule type" value="Genomic_DNA"/>
</dbReference>
<feature type="transmembrane region" description="Helical" evidence="1">
    <location>
        <begin position="213"/>
        <end position="244"/>
    </location>
</feature>
<feature type="transmembrane region" description="Helical" evidence="1">
    <location>
        <begin position="20"/>
        <end position="39"/>
    </location>
</feature>
<name>A0A6L6UC00_9FLAO</name>
<feature type="transmembrane region" description="Helical" evidence="1">
    <location>
        <begin position="182"/>
        <end position="201"/>
    </location>
</feature>
<keyword evidence="1" id="KW-0812">Transmembrane</keyword>
<feature type="transmembrane region" description="Helical" evidence="1">
    <location>
        <begin position="75"/>
        <end position="95"/>
    </location>
</feature>
<accession>A0A6L6UC00</accession>
<feature type="transmembrane region" description="Helical" evidence="1">
    <location>
        <begin position="368"/>
        <end position="385"/>
    </location>
</feature>
<keyword evidence="3" id="KW-1185">Reference proteome</keyword>
<feature type="transmembrane region" description="Helical" evidence="1">
    <location>
        <begin position="251"/>
        <end position="274"/>
    </location>
</feature>
<dbReference type="AlphaFoldDB" id="A0A6L6UC00"/>
<gene>
    <name evidence="2" type="ORF">GN138_11415</name>
</gene>
<keyword evidence="1" id="KW-0472">Membrane</keyword>
<proteinExistence type="predicted"/>
<protein>
    <recommendedName>
        <fullName evidence="4">O-antigen ligase domain-containing protein</fullName>
    </recommendedName>
</protein>
<evidence type="ECO:0000313" key="3">
    <source>
        <dbReference type="Proteomes" id="UP000478208"/>
    </source>
</evidence>
<evidence type="ECO:0000313" key="2">
    <source>
        <dbReference type="EMBL" id="MUU79056.1"/>
    </source>
</evidence>
<dbReference type="RefSeq" id="WP_157364129.1">
    <property type="nucleotide sequence ID" value="NZ_WOWS01000004.1"/>
</dbReference>
<keyword evidence="1" id="KW-1133">Transmembrane helix</keyword>
<evidence type="ECO:0000256" key="1">
    <source>
        <dbReference type="SAM" id="Phobius"/>
    </source>
</evidence>
<organism evidence="2 3">
    <name type="scientific">Winogradskyella endarachnes</name>
    <dbReference type="NCBI Taxonomy" id="2681965"/>
    <lineage>
        <taxon>Bacteria</taxon>
        <taxon>Pseudomonadati</taxon>
        <taxon>Bacteroidota</taxon>
        <taxon>Flavobacteriia</taxon>
        <taxon>Flavobacteriales</taxon>
        <taxon>Flavobacteriaceae</taxon>
        <taxon>Winogradskyella</taxon>
    </lineage>
</organism>
<feature type="transmembrane region" description="Helical" evidence="1">
    <location>
        <begin position="338"/>
        <end position="356"/>
    </location>
</feature>
<sequence length="413" mass="48573">MLNTSKLFKLKRPNPNLRLVIPSLLILGFYFSEFVSKYLKYSYYEFTRVSGVIKLIAEVLLLIYIFKFKKESGKNLIKIIAIFTVFYFFGQYFLLRGDFLNRTILNVYTLNSYMFIFVLYFALEPNSKHNLETLRKQLNYLDFSIKSIFVINAIAIFTGLIFDLDLFKSYLGFSNRFGYNGFFLHASHSSYIYIIFILYFFSSYLKTHTTINFYFLIASVVISFLIGTKTVYLFNLLFLLYVLFAYIKRAYALLILTTLGLLFVFTFSNSVMVFRNNFQVLNNVYENHGITTMLFSYRDLNVTHEFIPYILKNWNFFNYIFGGAEFHQFRTEIEIIDLIWFLGVAGTLLYLTLLYNKILSQILKIKTLKLPIIIFLFCALLSGSFFTNVPIIPYLIIFYFSVTVGYGQTVNNN</sequence>
<feature type="transmembrane region" description="Helical" evidence="1">
    <location>
        <begin position="391"/>
        <end position="410"/>
    </location>
</feature>
<comment type="caution">
    <text evidence="2">The sequence shown here is derived from an EMBL/GenBank/DDBJ whole genome shotgun (WGS) entry which is preliminary data.</text>
</comment>
<evidence type="ECO:0008006" key="4">
    <source>
        <dbReference type="Google" id="ProtNLM"/>
    </source>
</evidence>
<dbReference type="Proteomes" id="UP000478208">
    <property type="component" value="Unassembled WGS sequence"/>
</dbReference>
<feature type="transmembrane region" description="Helical" evidence="1">
    <location>
        <begin position="107"/>
        <end position="123"/>
    </location>
</feature>
<reference evidence="2 3" key="1">
    <citation type="submission" date="2019-12" db="EMBL/GenBank/DDBJ databases">
        <authorList>
            <person name="Li J."/>
        </authorList>
    </citation>
    <scope>NUCLEOTIDE SEQUENCE [LARGE SCALE GENOMIC DNA]</scope>
    <source>
        <strain evidence="2 3">HL2-2</strain>
    </source>
</reference>
<feature type="transmembrane region" description="Helical" evidence="1">
    <location>
        <begin position="143"/>
        <end position="162"/>
    </location>
</feature>
<feature type="transmembrane region" description="Helical" evidence="1">
    <location>
        <begin position="51"/>
        <end position="69"/>
    </location>
</feature>